<protein>
    <submittedName>
        <fullName evidence="2">Uncharacterized protein</fullName>
    </submittedName>
</protein>
<sequence length="488" mass="52248">MASVLSPPSLYATRSPVGGGILLNPSPYRLPSPLPQSSYPSRSNQSLSSSTSSSEDVNTPPSSDHATPPPSLVNSLALHYTSDGDHVLRSRRSSAPEYGSLRSRRIRFAPLPDPRRAVLVTERGEELPLPSVFDEDDPSGIPHPNLHNFHTSASAALLEDSIVSPKKLPIANGLGPSSARVHTTRACVSSPPSPNRAQRVVPPITSTATVTETASRTSASSARLAKRLFKPFGQKSGDPHRTSSRDSSSSREDNPPSFGIPLGHWVSADEGSRTTSTNGEPLSRVRSAASTAQPKPKRMLNGRVYGARKNHRSSNVFQNIADEEPAFVEWGYGGMGSVGAGGMWSKVQSDQKLFIGQTEGRGRRGAPESGANDDDGSGMGWVKKRREERERKKREELAASEAGNKTDVGSAPTPVSAPVPVPGTAHNSIVVSVNHDITTIAPVLPETEDDDESSEEEDEEVDDESSSTEQEDDDGAQVRYLPSSHHRK</sequence>
<gene>
    <name evidence="2" type="ORF">DFH94DRAFT_747588</name>
</gene>
<feature type="region of interest" description="Disordered" evidence="1">
    <location>
        <begin position="174"/>
        <end position="303"/>
    </location>
</feature>
<feature type="compositionally biased region" description="Basic and acidic residues" evidence="1">
    <location>
        <begin position="385"/>
        <end position="397"/>
    </location>
</feature>
<reference evidence="2" key="2">
    <citation type="journal article" date="2020" name="Nat. Commun.">
        <title>Large-scale genome sequencing of mycorrhizal fungi provides insights into the early evolution of symbiotic traits.</title>
        <authorList>
            <person name="Miyauchi S."/>
            <person name="Kiss E."/>
            <person name="Kuo A."/>
            <person name="Drula E."/>
            <person name="Kohler A."/>
            <person name="Sanchez-Garcia M."/>
            <person name="Morin E."/>
            <person name="Andreopoulos B."/>
            <person name="Barry K.W."/>
            <person name="Bonito G."/>
            <person name="Buee M."/>
            <person name="Carver A."/>
            <person name="Chen C."/>
            <person name="Cichocki N."/>
            <person name="Clum A."/>
            <person name="Culley D."/>
            <person name="Crous P.W."/>
            <person name="Fauchery L."/>
            <person name="Girlanda M."/>
            <person name="Hayes R.D."/>
            <person name="Keri Z."/>
            <person name="LaButti K."/>
            <person name="Lipzen A."/>
            <person name="Lombard V."/>
            <person name="Magnuson J."/>
            <person name="Maillard F."/>
            <person name="Murat C."/>
            <person name="Nolan M."/>
            <person name="Ohm R.A."/>
            <person name="Pangilinan J."/>
            <person name="Pereira M.F."/>
            <person name="Perotto S."/>
            <person name="Peter M."/>
            <person name="Pfister S."/>
            <person name="Riley R."/>
            <person name="Sitrit Y."/>
            <person name="Stielow J.B."/>
            <person name="Szollosi G."/>
            <person name="Zifcakova L."/>
            <person name="Stursova M."/>
            <person name="Spatafora J.W."/>
            <person name="Tedersoo L."/>
            <person name="Vaario L.M."/>
            <person name="Yamada A."/>
            <person name="Yan M."/>
            <person name="Wang P."/>
            <person name="Xu J."/>
            <person name="Bruns T."/>
            <person name="Baldrian P."/>
            <person name="Vilgalys R."/>
            <person name="Dunand C."/>
            <person name="Henrissat B."/>
            <person name="Grigoriev I.V."/>
            <person name="Hibbett D."/>
            <person name="Nagy L.G."/>
            <person name="Martin F.M."/>
        </authorList>
    </citation>
    <scope>NUCLEOTIDE SEQUENCE</scope>
    <source>
        <strain evidence="2">Prilba</strain>
    </source>
</reference>
<feature type="compositionally biased region" description="Basic and acidic residues" evidence="1">
    <location>
        <begin position="237"/>
        <end position="254"/>
    </location>
</feature>
<feature type="compositionally biased region" description="Low complexity" evidence="1">
    <location>
        <begin position="205"/>
        <end position="223"/>
    </location>
</feature>
<dbReference type="EMBL" id="WHVB01000010">
    <property type="protein sequence ID" value="KAF8479098.1"/>
    <property type="molecule type" value="Genomic_DNA"/>
</dbReference>
<accession>A0A9P5MUF3</accession>
<reference evidence="2" key="1">
    <citation type="submission" date="2019-10" db="EMBL/GenBank/DDBJ databases">
        <authorList>
            <consortium name="DOE Joint Genome Institute"/>
            <person name="Kuo A."/>
            <person name="Miyauchi S."/>
            <person name="Kiss E."/>
            <person name="Drula E."/>
            <person name="Kohler A."/>
            <person name="Sanchez-Garcia M."/>
            <person name="Andreopoulos B."/>
            <person name="Barry K.W."/>
            <person name="Bonito G."/>
            <person name="Buee M."/>
            <person name="Carver A."/>
            <person name="Chen C."/>
            <person name="Cichocki N."/>
            <person name="Clum A."/>
            <person name="Culley D."/>
            <person name="Crous P.W."/>
            <person name="Fauchery L."/>
            <person name="Girlanda M."/>
            <person name="Hayes R."/>
            <person name="Keri Z."/>
            <person name="LaButti K."/>
            <person name="Lipzen A."/>
            <person name="Lombard V."/>
            <person name="Magnuson J."/>
            <person name="Maillard F."/>
            <person name="Morin E."/>
            <person name="Murat C."/>
            <person name="Nolan M."/>
            <person name="Ohm R."/>
            <person name="Pangilinan J."/>
            <person name="Pereira M."/>
            <person name="Perotto S."/>
            <person name="Peter M."/>
            <person name="Riley R."/>
            <person name="Sitrit Y."/>
            <person name="Stielow B."/>
            <person name="Szollosi G."/>
            <person name="Zifcakova L."/>
            <person name="Stursova M."/>
            <person name="Spatafora J.W."/>
            <person name="Tedersoo L."/>
            <person name="Vaario L.-M."/>
            <person name="Yamada A."/>
            <person name="Yan M."/>
            <person name="Wang P."/>
            <person name="Xu J."/>
            <person name="Bruns T."/>
            <person name="Baldrian P."/>
            <person name="Vilgalys R."/>
            <person name="Henrissat B."/>
            <person name="Grigoriev I.V."/>
            <person name="Hibbett D."/>
            <person name="Nagy L.G."/>
            <person name="Martin F.M."/>
        </authorList>
    </citation>
    <scope>NUCLEOTIDE SEQUENCE</scope>
    <source>
        <strain evidence="2">Prilba</strain>
    </source>
</reference>
<evidence type="ECO:0000313" key="3">
    <source>
        <dbReference type="Proteomes" id="UP000759537"/>
    </source>
</evidence>
<dbReference type="OrthoDB" id="3363386at2759"/>
<feature type="compositionally biased region" description="Low complexity" evidence="1">
    <location>
        <begin position="35"/>
        <end position="54"/>
    </location>
</feature>
<keyword evidence="3" id="KW-1185">Reference proteome</keyword>
<dbReference type="Proteomes" id="UP000759537">
    <property type="component" value="Unassembled WGS sequence"/>
</dbReference>
<feature type="compositionally biased region" description="Acidic residues" evidence="1">
    <location>
        <begin position="446"/>
        <end position="475"/>
    </location>
</feature>
<feature type="region of interest" description="Disordered" evidence="1">
    <location>
        <begin position="439"/>
        <end position="488"/>
    </location>
</feature>
<feature type="region of interest" description="Disordered" evidence="1">
    <location>
        <begin position="1"/>
        <end position="73"/>
    </location>
</feature>
<feature type="compositionally biased region" description="Polar residues" evidence="1">
    <location>
        <begin position="55"/>
        <end position="65"/>
    </location>
</feature>
<feature type="region of interest" description="Disordered" evidence="1">
    <location>
        <begin position="356"/>
        <end position="425"/>
    </location>
</feature>
<comment type="caution">
    <text evidence="2">The sequence shown here is derived from an EMBL/GenBank/DDBJ whole genome shotgun (WGS) entry which is preliminary data.</text>
</comment>
<evidence type="ECO:0000313" key="2">
    <source>
        <dbReference type="EMBL" id="KAF8479098.1"/>
    </source>
</evidence>
<evidence type="ECO:0000256" key="1">
    <source>
        <dbReference type="SAM" id="MobiDB-lite"/>
    </source>
</evidence>
<dbReference type="AlphaFoldDB" id="A0A9P5MUF3"/>
<organism evidence="2 3">
    <name type="scientific">Russula ochroleuca</name>
    <dbReference type="NCBI Taxonomy" id="152965"/>
    <lineage>
        <taxon>Eukaryota</taxon>
        <taxon>Fungi</taxon>
        <taxon>Dikarya</taxon>
        <taxon>Basidiomycota</taxon>
        <taxon>Agaricomycotina</taxon>
        <taxon>Agaricomycetes</taxon>
        <taxon>Russulales</taxon>
        <taxon>Russulaceae</taxon>
        <taxon>Russula</taxon>
    </lineage>
</organism>
<name>A0A9P5MUF3_9AGAM</name>
<proteinExistence type="predicted"/>